<feature type="region of interest" description="Disordered" evidence="1">
    <location>
        <begin position="1"/>
        <end position="36"/>
    </location>
</feature>
<feature type="compositionally biased region" description="Basic and acidic residues" evidence="1">
    <location>
        <begin position="22"/>
        <end position="32"/>
    </location>
</feature>
<evidence type="ECO:0000256" key="1">
    <source>
        <dbReference type="SAM" id="MobiDB-lite"/>
    </source>
</evidence>
<evidence type="ECO:0000313" key="3">
    <source>
        <dbReference type="Proteomes" id="UP000240883"/>
    </source>
</evidence>
<organism evidence="2 3">
    <name type="scientific">Corynespora cassiicola Philippines</name>
    <dbReference type="NCBI Taxonomy" id="1448308"/>
    <lineage>
        <taxon>Eukaryota</taxon>
        <taxon>Fungi</taxon>
        <taxon>Dikarya</taxon>
        <taxon>Ascomycota</taxon>
        <taxon>Pezizomycotina</taxon>
        <taxon>Dothideomycetes</taxon>
        <taxon>Pleosporomycetidae</taxon>
        <taxon>Pleosporales</taxon>
        <taxon>Corynesporascaceae</taxon>
        <taxon>Corynespora</taxon>
    </lineage>
</organism>
<dbReference type="Proteomes" id="UP000240883">
    <property type="component" value="Unassembled WGS sequence"/>
</dbReference>
<protein>
    <submittedName>
        <fullName evidence="2">Uncharacterized protein</fullName>
    </submittedName>
</protein>
<proteinExistence type="predicted"/>
<dbReference type="AlphaFoldDB" id="A0A2T2NFH8"/>
<keyword evidence="3" id="KW-1185">Reference proteome</keyword>
<name>A0A2T2NFH8_CORCC</name>
<accession>A0A2T2NFH8</accession>
<evidence type="ECO:0000313" key="2">
    <source>
        <dbReference type="EMBL" id="PSN64016.1"/>
    </source>
</evidence>
<reference evidence="2 3" key="1">
    <citation type="journal article" date="2018" name="Front. Microbiol.">
        <title>Genome-Wide Analysis of Corynespora cassiicola Leaf Fall Disease Putative Effectors.</title>
        <authorList>
            <person name="Lopez D."/>
            <person name="Ribeiro S."/>
            <person name="Label P."/>
            <person name="Fumanal B."/>
            <person name="Venisse J.S."/>
            <person name="Kohler A."/>
            <person name="de Oliveira R.R."/>
            <person name="Labutti K."/>
            <person name="Lipzen A."/>
            <person name="Lail K."/>
            <person name="Bauer D."/>
            <person name="Ohm R.A."/>
            <person name="Barry K.W."/>
            <person name="Spatafora J."/>
            <person name="Grigoriev I.V."/>
            <person name="Martin F.M."/>
            <person name="Pujade-Renaud V."/>
        </authorList>
    </citation>
    <scope>NUCLEOTIDE SEQUENCE [LARGE SCALE GENOMIC DNA]</scope>
    <source>
        <strain evidence="2 3">Philippines</strain>
    </source>
</reference>
<gene>
    <name evidence="2" type="ORF">BS50DRAFT_95627</name>
</gene>
<dbReference type="EMBL" id="KZ678139">
    <property type="protein sequence ID" value="PSN64016.1"/>
    <property type="molecule type" value="Genomic_DNA"/>
</dbReference>
<sequence length="178" mass="19056">MGGNGRPVPKHRPLHPQSCGPKSERTGREKLPRPSIQYHPFPIRATLAYHPAAGHLQLILVLPMHPTSPLHPPFCLHHIMCCACLRPCVSSPASQPRFPPSCPPNNGCRTRKQKETQQFPSRAAQKCMHPSETSVGLIGGLVGSPHGAPASPLSSIAPFFLIAVAVRAAVAVARPPPV</sequence>